<dbReference type="SUPFAM" id="SSF56112">
    <property type="entry name" value="Protein kinase-like (PK-like)"/>
    <property type="match status" value="1"/>
</dbReference>
<evidence type="ECO:0000256" key="6">
    <source>
        <dbReference type="SAM" id="MobiDB-lite"/>
    </source>
</evidence>
<evidence type="ECO:0000259" key="8">
    <source>
        <dbReference type="PROSITE" id="PS50011"/>
    </source>
</evidence>
<dbReference type="GO" id="GO:0043484">
    <property type="term" value="P:regulation of RNA splicing"/>
    <property type="evidence" value="ECO:0007669"/>
    <property type="project" value="TreeGrafter"/>
</dbReference>
<accession>A0A9W9D6J4</accession>
<dbReference type="Proteomes" id="UP001140510">
    <property type="component" value="Unassembled WGS sequence"/>
</dbReference>
<dbReference type="GO" id="GO:0004674">
    <property type="term" value="F:protein serine/threonine kinase activity"/>
    <property type="evidence" value="ECO:0007669"/>
    <property type="project" value="UniProtKB-KW"/>
</dbReference>
<keyword evidence="2" id="KW-0808">Transferase</keyword>
<dbReference type="InterPro" id="IPR011009">
    <property type="entry name" value="Kinase-like_dom_sf"/>
</dbReference>
<evidence type="ECO:0000313" key="10">
    <source>
        <dbReference type="Proteomes" id="UP001140510"/>
    </source>
</evidence>
<dbReference type="Pfam" id="PF00069">
    <property type="entry name" value="Pkinase"/>
    <property type="match status" value="1"/>
</dbReference>
<feature type="compositionally biased region" description="Basic and acidic residues" evidence="6">
    <location>
        <begin position="36"/>
        <end position="58"/>
    </location>
</feature>
<evidence type="ECO:0000256" key="5">
    <source>
        <dbReference type="ARBA" id="ARBA00022840"/>
    </source>
</evidence>
<keyword evidence="3" id="KW-0547">Nucleotide-binding</keyword>
<feature type="region of interest" description="Disordered" evidence="6">
    <location>
        <begin position="30"/>
        <end position="71"/>
    </location>
</feature>
<dbReference type="GO" id="GO:0005634">
    <property type="term" value="C:nucleus"/>
    <property type="evidence" value="ECO:0007669"/>
    <property type="project" value="TreeGrafter"/>
</dbReference>
<keyword evidence="4" id="KW-0418">Kinase</keyword>
<evidence type="ECO:0000256" key="2">
    <source>
        <dbReference type="ARBA" id="ARBA00022679"/>
    </source>
</evidence>
<proteinExistence type="predicted"/>
<dbReference type="Gene3D" id="1.10.510.10">
    <property type="entry name" value="Transferase(Phosphotransferase) domain 1"/>
    <property type="match status" value="1"/>
</dbReference>
<sequence>MDIWVFGCLVYEFLTGEALFTVMPGGNVDETEQADEDHLIQMNDKRRPLPERITEERPSTTSEHNSPHAVGPYEMLEQRFAKRRHPGINDEETATVCQLIREILVYDQAERPSAEHLLKHPCILHDD</sequence>
<dbReference type="InterPro" id="IPR051175">
    <property type="entry name" value="CLK_kinases"/>
</dbReference>
<dbReference type="PROSITE" id="PS50011">
    <property type="entry name" value="PROTEIN_KINASE_DOM"/>
    <property type="match status" value="1"/>
</dbReference>
<dbReference type="PANTHER" id="PTHR45646:SF11">
    <property type="entry name" value="SERINE_THREONINE-PROTEIN KINASE DOA"/>
    <property type="match status" value="1"/>
</dbReference>
<dbReference type="PANTHER" id="PTHR45646">
    <property type="entry name" value="SERINE/THREONINE-PROTEIN KINASE DOA-RELATED"/>
    <property type="match status" value="1"/>
</dbReference>
<feature type="signal peptide" evidence="7">
    <location>
        <begin position="1"/>
        <end position="18"/>
    </location>
</feature>
<feature type="domain" description="Protein kinase" evidence="8">
    <location>
        <begin position="1"/>
        <end position="123"/>
    </location>
</feature>
<evidence type="ECO:0000313" key="9">
    <source>
        <dbReference type="EMBL" id="KAJ4404038.1"/>
    </source>
</evidence>
<evidence type="ECO:0000256" key="4">
    <source>
        <dbReference type="ARBA" id="ARBA00022777"/>
    </source>
</evidence>
<dbReference type="GO" id="GO:0005524">
    <property type="term" value="F:ATP binding"/>
    <property type="evidence" value="ECO:0007669"/>
    <property type="project" value="UniProtKB-KW"/>
</dbReference>
<dbReference type="OrthoDB" id="3798101at2759"/>
<dbReference type="AlphaFoldDB" id="A0A9W9D6J4"/>
<keyword evidence="5" id="KW-0067">ATP-binding</keyword>
<evidence type="ECO:0000256" key="3">
    <source>
        <dbReference type="ARBA" id="ARBA00022741"/>
    </source>
</evidence>
<name>A0A9W9D6J4_9PLEO</name>
<keyword evidence="10" id="KW-1185">Reference proteome</keyword>
<keyword evidence="1" id="KW-0723">Serine/threonine-protein kinase</keyword>
<evidence type="ECO:0000256" key="1">
    <source>
        <dbReference type="ARBA" id="ARBA00022527"/>
    </source>
</evidence>
<organism evidence="9 10">
    <name type="scientific">Didymella pomorum</name>
    <dbReference type="NCBI Taxonomy" id="749634"/>
    <lineage>
        <taxon>Eukaryota</taxon>
        <taxon>Fungi</taxon>
        <taxon>Dikarya</taxon>
        <taxon>Ascomycota</taxon>
        <taxon>Pezizomycotina</taxon>
        <taxon>Dothideomycetes</taxon>
        <taxon>Pleosporomycetidae</taxon>
        <taxon>Pleosporales</taxon>
        <taxon>Pleosporineae</taxon>
        <taxon>Didymellaceae</taxon>
        <taxon>Didymella</taxon>
    </lineage>
</organism>
<comment type="caution">
    <text evidence="9">The sequence shown here is derived from an EMBL/GenBank/DDBJ whole genome shotgun (WGS) entry which is preliminary data.</text>
</comment>
<feature type="chain" id="PRO_5040908010" description="Protein kinase domain-containing protein" evidence="7">
    <location>
        <begin position="19"/>
        <end position="127"/>
    </location>
</feature>
<dbReference type="InterPro" id="IPR000719">
    <property type="entry name" value="Prot_kinase_dom"/>
</dbReference>
<reference evidence="9" key="1">
    <citation type="submission" date="2022-10" db="EMBL/GenBank/DDBJ databases">
        <title>Tapping the CABI collections for fungal endophytes: first genome assemblies for Collariella, Neodidymelliopsis, Ascochyta clinopodiicola, Didymella pomorum, Didymosphaeria variabile, Neocosmospora piperis and Neocucurbitaria cava.</title>
        <authorList>
            <person name="Hill R."/>
        </authorList>
    </citation>
    <scope>NUCLEOTIDE SEQUENCE</scope>
    <source>
        <strain evidence="9">IMI 355091</strain>
    </source>
</reference>
<gene>
    <name evidence="9" type="ORF">N0V91_006148</name>
</gene>
<protein>
    <recommendedName>
        <fullName evidence="8">Protein kinase domain-containing protein</fullName>
    </recommendedName>
</protein>
<evidence type="ECO:0000256" key="7">
    <source>
        <dbReference type="SAM" id="SignalP"/>
    </source>
</evidence>
<dbReference type="EMBL" id="JAPEVA010000046">
    <property type="protein sequence ID" value="KAJ4404038.1"/>
    <property type="molecule type" value="Genomic_DNA"/>
</dbReference>
<keyword evidence="7" id="KW-0732">Signal</keyword>